<dbReference type="Pfam" id="PF17763">
    <property type="entry name" value="Asparaginase_C"/>
    <property type="match status" value="1"/>
</dbReference>
<dbReference type="InterPro" id="IPR040919">
    <property type="entry name" value="Asparaginase_C"/>
</dbReference>
<reference evidence="3 4" key="1">
    <citation type="submission" date="2021-01" db="EMBL/GenBank/DDBJ databases">
        <title>Whole genome shotgun sequence of Catellatospora bangladeshensis NBRC 107357.</title>
        <authorList>
            <person name="Komaki H."/>
            <person name="Tamura T."/>
        </authorList>
    </citation>
    <scope>NUCLEOTIDE SEQUENCE [LARGE SCALE GENOMIC DNA]</scope>
    <source>
        <strain evidence="3 4">NBRC 107357</strain>
    </source>
</reference>
<dbReference type="PROSITE" id="PS51732">
    <property type="entry name" value="ASN_GLN_ASE_3"/>
    <property type="match status" value="1"/>
</dbReference>
<keyword evidence="4" id="KW-1185">Reference proteome</keyword>
<organism evidence="3 4">
    <name type="scientific">Catellatospora bangladeshensis</name>
    <dbReference type="NCBI Taxonomy" id="310355"/>
    <lineage>
        <taxon>Bacteria</taxon>
        <taxon>Bacillati</taxon>
        <taxon>Actinomycetota</taxon>
        <taxon>Actinomycetes</taxon>
        <taxon>Micromonosporales</taxon>
        <taxon>Micromonosporaceae</taxon>
        <taxon>Catellatospora</taxon>
    </lineage>
</organism>
<dbReference type="InterPro" id="IPR036152">
    <property type="entry name" value="Asp/glu_Ase-like_sf"/>
</dbReference>
<dbReference type="PANTHER" id="PTHR11707">
    <property type="entry name" value="L-ASPARAGINASE"/>
    <property type="match status" value="1"/>
</dbReference>
<dbReference type="AlphaFoldDB" id="A0A8J3JHA0"/>
<dbReference type="SUPFAM" id="SSF53774">
    <property type="entry name" value="Glutaminase/Asparaginase"/>
    <property type="match status" value="1"/>
</dbReference>
<evidence type="ECO:0000259" key="2">
    <source>
        <dbReference type="Pfam" id="PF17763"/>
    </source>
</evidence>
<dbReference type="EMBL" id="BONF01000041">
    <property type="protein sequence ID" value="GIF84857.1"/>
    <property type="molecule type" value="Genomic_DNA"/>
</dbReference>
<evidence type="ECO:0000313" key="3">
    <source>
        <dbReference type="EMBL" id="GIF84857.1"/>
    </source>
</evidence>
<dbReference type="RefSeq" id="WP_203753798.1">
    <property type="nucleotide sequence ID" value="NZ_BONF01000041.1"/>
</dbReference>
<dbReference type="Pfam" id="PF00710">
    <property type="entry name" value="Asparaginase"/>
    <property type="match status" value="1"/>
</dbReference>
<comment type="caution">
    <text evidence="3">The sequence shown here is derived from an EMBL/GenBank/DDBJ whole genome shotgun (WGS) entry which is preliminary data.</text>
</comment>
<gene>
    <name evidence="3" type="ORF">Cba03nite_62060</name>
</gene>
<dbReference type="Proteomes" id="UP000601223">
    <property type="component" value="Unassembled WGS sequence"/>
</dbReference>
<dbReference type="PIRSF" id="PIRSF500176">
    <property type="entry name" value="L_ASNase"/>
    <property type="match status" value="1"/>
</dbReference>
<feature type="domain" description="Asparaginase/glutaminase C-terminal" evidence="2">
    <location>
        <begin position="206"/>
        <end position="320"/>
    </location>
</feature>
<dbReference type="InterPro" id="IPR006034">
    <property type="entry name" value="Asparaginase/glutaminase-like"/>
</dbReference>
<name>A0A8J3JHA0_9ACTN</name>
<protein>
    <submittedName>
        <fullName evidence="3">L-asparaginase</fullName>
    </submittedName>
</protein>
<accession>A0A8J3JHA0</accession>
<dbReference type="InterPro" id="IPR037152">
    <property type="entry name" value="L-asparaginase_N_sf"/>
</dbReference>
<dbReference type="SMART" id="SM00870">
    <property type="entry name" value="Asparaginase"/>
    <property type="match status" value="1"/>
</dbReference>
<dbReference type="GO" id="GO:0004067">
    <property type="term" value="F:asparaginase activity"/>
    <property type="evidence" value="ECO:0007669"/>
    <property type="project" value="UniProtKB-UniRule"/>
</dbReference>
<proteinExistence type="predicted"/>
<feature type="domain" description="L-asparaginase N-terminal" evidence="1">
    <location>
        <begin position="4"/>
        <end position="191"/>
    </location>
</feature>
<evidence type="ECO:0000313" key="4">
    <source>
        <dbReference type="Proteomes" id="UP000601223"/>
    </source>
</evidence>
<dbReference type="PIRSF" id="PIRSF001220">
    <property type="entry name" value="L-ASNase_gatD"/>
    <property type="match status" value="1"/>
</dbReference>
<sequence>MADRVLLLATKDTVAYRRRPGHESVATGAELLAAAGPVAAGVTAVDVISEPGWDLSPTTLLALARRVREAAASGEYGGIVLTQGVDAMAETAYLIDLVLGADAARTAIVLTGAVRALDDPDSDGPANLAGALAAASDPAVRGLGAVACAHGELHAARWVTLVDASRPDGFGSAPYGPVGRVVDGRVRLLAAPPPRPPAVHGPPEWDVVLLKTYPGINPELLASLADGGARGVVLEGTGRGNVPASLFAAIGELLDGDVPVVIASRSHHPPEDGLPADQAMAERLGAIGARGLRPEQARVALMAALGNGGDQGVDAVRDWFARL</sequence>
<dbReference type="Gene3D" id="3.40.50.40">
    <property type="match status" value="1"/>
</dbReference>
<dbReference type="InterPro" id="IPR027474">
    <property type="entry name" value="L-asparaginase_N"/>
</dbReference>
<dbReference type="PANTHER" id="PTHR11707:SF28">
    <property type="entry name" value="60 KDA LYSOPHOSPHOLIPASE"/>
    <property type="match status" value="1"/>
</dbReference>
<dbReference type="InterPro" id="IPR027473">
    <property type="entry name" value="L-asparaginase_C"/>
</dbReference>
<evidence type="ECO:0000259" key="1">
    <source>
        <dbReference type="Pfam" id="PF00710"/>
    </source>
</evidence>
<dbReference type="Gene3D" id="3.40.50.1170">
    <property type="entry name" value="L-asparaginase, N-terminal domain"/>
    <property type="match status" value="1"/>
</dbReference>